<dbReference type="Proteomes" id="UP001222027">
    <property type="component" value="Unassembled WGS sequence"/>
</dbReference>
<evidence type="ECO:0000313" key="2">
    <source>
        <dbReference type="Proteomes" id="UP001222027"/>
    </source>
</evidence>
<comment type="caution">
    <text evidence="1">The sequence shown here is derived from an EMBL/GenBank/DDBJ whole genome shotgun (WGS) entry which is preliminary data.</text>
</comment>
<organism evidence="1 2">
    <name type="scientific">Ensete ventricosum</name>
    <name type="common">Abyssinian banana</name>
    <name type="synonym">Musa ensete</name>
    <dbReference type="NCBI Taxonomy" id="4639"/>
    <lineage>
        <taxon>Eukaryota</taxon>
        <taxon>Viridiplantae</taxon>
        <taxon>Streptophyta</taxon>
        <taxon>Embryophyta</taxon>
        <taxon>Tracheophyta</taxon>
        <taxon>Spermatophyta</taxon>
        <taxon>Magnoliopsida</taxon>
        <taxon>Liliopsida</taxon>
        <taxon>Zingiberales</taxon>
        <taxon>Musaceae</taxon>
        <taxon>Ensete</taxon>
    </lineage>
</organism>
<evidence type="ECO:0000313" key="1">
    <source>
        <dbReference type="EMBL" id="KAJ8494196.1"/>
    </source>
</evidence>
<reference evidence="1 2" key="1">
    <citation type="submission" date="2022-12" db="EMBL/GenBank/DDBJ databases">
        <title>Chromosome-scale assembly of the Ensete ventricosum genome.</title>
        <authorList>
            <person name="Dussert Y."/>
            <person name="Stocks J."/>
            <person name="Wendawek A."/>
            <person name="Woldeyes F."/>
            <person name="Nichols R.A."/>
            <person name="Borrell J.S."/>
        </authorList>
    </citation>
    <scope>NUCLEOTIDE SEQUENCE [LARGE SCALE GENOMIC DNA]</scope>
    <source>
        <strain evidence="2">cv. Maze</strain>
        <tissue evidence="1">Seeds</tissue>
    </source>
</reference>
<gene>
    <name evidence="1" type="ORF">OPV22_015917</name>
</gene>
<name>A0AAV8R9B0_ENSVE</name>
<keyword evidence="2" id="KW-1185">Reference proteome</keyword>
<sequence length="85" mass="9513">MSRVLMSSENQSPFTAFATDTGSAGNCFVFSTRPSRQALTKLCRGCSIPPYKIVFDFGTNWKDYVAAIRGQPSRRHKRVGEDIHL</sequence>
<proteinExistence type="predicted"/>
<accession>A0AAV8R9B0</accession>
<dbReference type="AlphaFoldDB" id="A0AAV8R9B0"/>
<protein>
    <submittedName>
        <fullName evidence="1">Uncharacterized protein</fullName>
    </submittedName>
</protein>
<dbReference type="EMBL" id="JAQQAF010000004">
    <property type="protein sequence ID" value="KAJ8494196.1"/>
    <property type="molecule type" value="Genomic_DNA"/>
</dbReference>